<dbReference type="Gene3D" id="3.40.50.720">
    <property type="entry name" value="NAD(P)-binding Rossmann-like Domain"/>
    <property type="match status" value="1"/>
</dbReference>
<evidence type="ECO:0000259" key="3">
    <source>
        <dbReference type="Pfam" id="PF01370"/>
    </source>
</evidence>
<proteinExistence type="inferred from homology"/>
<dbReference type="OMA" id="YYINIVD"/>
<reference evidence="5" key="1">
    <citation type="journal article" date="2021" name="BMC Genomics">
        <title>Chromosome-level genome assembly and manually-curated proteome of model necrotroph Parastagonospora nodorum Sn15 reveals a genome-wide trove of candidate effector homologs, and redundancy of virulence-related functions within an accessory chromosome.</title>
        <authorList>
            <person name="Bertazzoni S."/>
            <person name="Jones D.A.B."/>
            <person name="Phan H.T."/>
            <person name="Tan K.-C."/>
            <person name="Hane J.K."/>
        </authorList>
    </citation>
    <scope>NUCLEOTIDE SEQUENCE [LARGE SCALE GENOMIC DNA]</scope>
    <source>
        <strain evidence="5">SN15 / ATCC MYA-4574 / FGSC 10173)</strain>
    </source>
</reference>
<dbReference type="KEGG" id="pno:SNOG_08188"/>
<dbReference type="SUPFAM" id="SSF51735">
    <property type="entry name" value="NAD(P)-binding Rossmann-fold domains"/>
    <property type="match status" value="1"/>
</dbReference>
<dbReference type="EMBL" id="CP069024">
    <property type="protein sequence ID" value="QRC92753.1"/>
    <property type="molecule type" value="Genomic_DNA"/>
</dbReference>
<dbReference type="InterPro" id="IPR036291">
    <property type="entry name" value="NAD(P)-bd_dom_sf"/>
</dbReference>
<dbReference type="RefSeq" id="XP_001798510.1">
    <property type="nucleotide sequence ID" value="XM_001798458.1"/>
</dbReference>
<organism evidence="4 5">
    <name type="scientific">Phaeosphaeria nodorum (strain SN15 / ATCC MYA-4574 / FGSC 10173)</name>
    <name type="common">Glume blotch fungus</name>
    <name type="synonym">Parastagonospora nodorum</name>
    <dbReference type="NCBI Taxonomy" id="321614"/>
    <lineage>
        <taxon>Eukaryota</taxon>
        <taxon>Fungi</taxon>
        <taxon>Dikarya</taxon>
        <taxon>Ascomycota</taxon>
        <taxon>Pezizomycotina</taxon>
        <taxon>Dothideomycetes</taxon>
        <taxon>Pleosporomycetidae</taxon>
        <taxon>Pleosporales</taxon>
        <taxon>Pleosporineae</taxon>
        <taxon>Phaeosphaeriaceae</taxon>
        <taxon>Parastagonospora</taxon>
    </lineage>
</organism>
<dbReference type="PANTHER" id="PTHR10366:SF562">
    <property type="entry name" value="ALDEHYDE REDUCTASE II (AFU_ORTHOLOGUE AFUA_1G11360)"/>
    <property type="match status" value="1"/>
</dbReference>
<dbReference type="PANTHER" id="PTHR10366">
    <property type="entry name" value="NAD DEPENDENT EPIMERASE/DEHYDRATASE"/>
    <property type="match status" value="1"/>
</dbReference>
<protein>
    <recommendedName>
        <fullName evidence="3">NAD-dependent epimerase/dehydratase domain-containing protein</fullName>
    </recommendedName>
</protein>
<evidence type="ECO:0000256" key="2">
    <source>
        <dbReference type="ARBA" id="ARBA00023445"/>
    </source>
</evidence>
<dbReference type="InterPro" id="IPR001509">
    <property type="entry name" value="Epimerase_deHydtase"/>
</dbReference>
<keyword evidence="1" id="KW-0560">Oxidoreductase</keyword>
<evidence type="ECO:0000256" key="1">
    <source>
        <dbReference type="ARBA" id="ARBA00023002"/>
    </source>
</evidence>
<sequence length="339" mass="37937">MSSVVVKPGATVFVTGVNGLIGSYIVDQLLVRGYKVRGAVRNVEKTQWLKEYFDSKFGSENFEVVEVPDMTIEGCYDNLLEGVEGFIHVASPVGGILDLDLALDIGRNAGINALKASAKTTSVKRFVNTSSSAAVSMPKFIDHDFPLDESMYNDEVLKQARVEESSKRNFMIYAAMKSETEKAMWAWMKENKPGFVMNSILPNANFGPVLIPDHQGYPSTIDWARAAWTGENFEGYVSNVPPQWFISVLDTALLHISALIHEDVNSERLFGYAERWDVNDLLSIYRKHHPEKALPEKVQGLEKDRTTPPTARAEEVLRWVKGKGWDGLEESVVAMSKDW</sequence>
<evidence type="ECO:0000313" key="4">
    <source>
        <dbReference type="EMBL" id="QRC92753.1"/>
    </source>
</evidence>
<dbReference type="FunFam" id="3.40.50.720:FF:000426">
    <property type="entry name" value="Aldehyde reductase 2"/>
    <property type="match status" value="1"/>
</dbReference>
<dbReference type="OrthoDB" id="2735536at2759"/>
<dbReference type="Pfam" id="PF01370">
    <property type="entry name" value="Epimerase"/>
    <property type="match status" value="1"/>
</dbReference>
<keyword evidence="5" id="KW-1185">Reference proteome</keyword>
<dbReference type="Proteomes" id="UP000663193">
    <property type="component" value="Chromosome 2"/>
</dbReference>
<evidence type="ECO:0000313" key="5">
    <source>
        <dbReference type="Proteomes" id="UP000663193"/>
    </source>
</evidence>
<dbReference type="GO" id="GO:0016491">
    <property type="term" value="F:oxidoreductase activity"/>
    <property type="evidence" value="ECO:0007669"/>
    <property type="project" value="UniProtKB-KW"/>
</dbReference>
<comment type="similarity">
    <text evidence="2">Belongs to the NAD(P)-dependent epimerase/dehydratase family. Dihydroflavonol-4-reductase subfamily.</text>
</comment>
<dbReference type="InterPro" id="IPR050425">
    <property type="entry name" value="NAD(P)_dehydrat-like"/>
</dbReference>
<name>A0A7U2ETF3_PHANO</name>
<gene>
    <name evidence="4" type="ORF">JI435_081880</name>
</gene>
<dbReference type="AlphaFoldDB" id="A0A7U2ETF3"/>
<accession>A0A7U2ETF3</accession>
<dbReference type="VEuPathDB" id="FungiDB:JI435_081880"/>
<feature type="domain" description="NAD-dependent epimerase/dehydratase" evidence="3">
    <location>
        <begin position="12"/>
        <end position="211"/>
    </location>
</feature>